<gene>
    <name evidence="1" type="ORF">HYN46_16695</name>
</gene>
<dbReference type="Gene3D" id="3.50.50.60">
    <property type="entry name" value="FAD/NAD(P)-binding domain"/>
    <property type="match status" value="2"/>
</dbReference>
<dbReference type="EMBL" id="CP031222">
    <property type="protein sequence ID" value="AXI04330.1"/>
    <property type="molecule type" value="Genomic_DNA"/>
</dbReference>
<dbReference type="Pfam" id="PF13738">
    <property type="entry name" value="Pyr_redox_3"/>
    <property type="match status" value="1"/>
</dbReference>
<dbReference type="PRINTS" id="PR00411">
    <property type="entry name" value="PNDRDTASEI"/>
</dbReference>
<reference evidence="1 2" key="1">
    <citation type="submission" date="2018-07" db="EMBL/GenBank/DDBJ databases">
        <title>Genome sequencing of Moraxellaceae gen. HYN0046.</title>
        <authorList>
            <person name="Kim M."/>
            <person name="Yi H."/>
        </authorList>
    </citation>
    <scope>NUCLEOTIDE SEQUENCE [LARGE SCALE GENOMIC DNA]</scope>
    <source>
        <strain evidence="1 2">HYN0046</strain>
    </source>
</reference>
<proteinExistence type="predicted"/>
<evidence type="ECO:0000313" key="2">
    <source>
        <dbReference type="Proteomes" id="UP000253940"/>
    </source>
</evidence>
<dbReference type="AlphaFoldDB" id="A0A345PAM1"/>
<sequence length="507" mass="56673">MSKAPQKSAPASPKTPEYQAIIVGTGFGGMGAAIQLNRLGITSILMLDEASDVGGTWHHNSYPGIAVDIPSVTYSYSFEPNPYWSRIYAPGRELKAYAHHVAQKYNLRQYMRFNALVEKSVYDEEGQFWTVSIQGQAPVTARILILATGFLSHPKMPDIKGIENFAGKVIHTARWDHTYDLNSKRAAVIGTGATSVQLVPEIAPKLAQLDVYQRTAIWVSPKNDSKIAKSIQKLFASLPESQKIARFASSSVLELMMVTGVLHNKQLSFLNKSIEFMCRAHMRRVIKDPVLREKLTPHYDFGCKRPTFSNTFYPTFNRKNVELVTTSIDHIEADGIVTQDGVKRKIDTLILATGFKVWEKGNFPAFDVIGKSGIELGAWWDDNGFQSYEGLSVPNFPNLFNLHSPYAYSGFSYFSVVDYQMAHIERCLGEMIRLDATSFEVNAAANSTFTDRMKHKLDSSIFTNGNCASANSYYFNPQGEATLLRPTTTYNAMHASHTFPLSDYQFA</sequence>
<dbReference type="PANTHER" id="PTHR42877">
    <property type="entry name" value="L-ORNITHINE N(5)-MONOOXYGENASE-RELATED"/>
    <property type="match status" value="1"/>
</dbReference>
<organism evidence="1 2">
    <name type="scientific">Aquirhabdus parva</name>
    <dbReference type="NCBI Taxonomy" id="2283318"/>
    <lineage>
        <taxon>Bacteria</taxon>
        <taxon>Pseudomonadati</taxon>
        <taxon>Pseudomonadota</taxon>
        <taxon>Gammaproteobacteria</taxon>
        <taxon>Moraxellales</taxon>
        <taxon>Moraxellaceae</taxon>
        <taxon>Aquirhabdus</taxon>
    </lineage>
</organism>
<accession>A0A345PAM1</accession>
<dbReference type="KEGG" id="mbah:HYN46_16695"/>
<name>A0A345PAM1_9GAMM</name>
<dbReference type="InterPro" id="IPR051209">
    <property type="entry name" value="FAD-bind_Monooxygenase_sf"/>
</dbReference>
<dbReference type="PANTHER" id="PTHR42877:SF4">
    <property type="entry name" value="FAD_NAD(P)-BINDING DOMAIN-CONTAINING PROTEIN-RELATED"/>
    <property type="match status" value="1"/>
</dbReference>
<dbReference type="Proteomes" id="UP000253940">
    <property type="component" value="Chromosome"/>
</dbReference>
<dbReference type="SUPFAM" id="SSF51905">
    <property type="entry name" value="FAD/NAD(P)-binding domain"/>
    <property type="match status" value="1"/>
</dbReference>
<dbReference type="OrthoDB" id="9766402at2"/>
<evidence type="ECO:0000313" key="1">
    <source>
        <dbReference type="EMBL" id="AXI04330.1"/>
    </source>
</evidence>
<dbReference type="InterPro" id="IPR036188">
    <property type="entry name" value="FAD/NAD-bd_sf"/>
</dbReference>
<keyword evidence="2" id="KW-1185">Reference proteome</keyword>
<protein>
    <submittedName>
        <fullName evidence="1">NAD(P)/FAD-dependent oxidoreductase</fullName>
    </submittedName>
</protein>
<dbReference type="RefSeq" id="WP_114900438.1">
    <property type="nucleotide sequence ID" value="NZ_CP031222.1"/>
</dbReference>